<evidence type="ECO:0000256" key="2">
    <source>
        <dbReference type="ARBA" id="ARBA00000711"/>
    </source>
</evidence>
<keyword evidence="14" id="KW-0067">ATP-binding</keyword>
<dbReference type="SUPFAM" id="SSF52540">
    <property type="entry name" value="P-loop containing nucleoside triphosphate hydrolases"/>
    <property type="match status" value="1"/>
</dbReference>
<comment type="caution">
    <text evidence="20">The sequence shown here is derived from an EMBL/GenBank/DDBJ whole genome shotgun (WGS) entry which is preliminary data.</text>
</comment>
<dbReference type="Gene3D" id="3.40.50.300">
    <property type="entry name" value="P-loop containing nucleotide triphosphate hydrolases"/>
    <property type="match status" value="1"/>
</dbReference>
<dbReference type="AlphaFoldDB" id="A0A3E4GUG1"/>
<evidence type="ECO:0000256" key="10">
    <source>
        <dbReference type="ARBA" id="ARBA00022573"/>
    </source>
</evidence>
<keyword evidence="15 19" id="KW-0342">GTP-binding</keyword>
<dbReference type="Pfam" id="PF02283">
    <property type="entry name" value="CobU"/>
    <property type="match status" value="1"/>
</dbReference>
<evidence type="ECO:0000256" key="19">
    <source>
        <dbReference type="PIRSR" id="PIRSR006135-2"/>
    </source>
</evidence>
<organism evidence="20 21">
    <name type="scientific">Coprococcus comes</name>
    <dbReference type="NCBI Taxonomy" id="410072"/>
    <lineage>
        <taxon>Bacteria</taxon>
        <taxon>Bacillati</taxon>
        <taxon>Bacillota</taxon>
        <taxon>Clostridia</taxon>
        <taxon>Lachnospirales</taxon>
        <taxon>Lachnospiraceae</taxon>
        <taxon>Coprococcus</taxon>
    </lineage>
</organism>
<evidence type="ECO:0000256" key="4">
    <source>
        <dbReference type="ARBA" id="ARBA00003889"/>
    </source>
</evidence>
<dbReference type="GO" id="GO:0008820">
    <property type="term" value="F:cobinamide phosphate guanylyltransferase activity"/>
    <property type="evidence" value="ECO:0007669"/>
    <property type="project" value="UniProtKB-EC"/>
</dbReference>
<dbReference type="CDD" id="cd00544">
    <property type="entry name" value="CobU"/>
    <property type="match status" value="1"/>
</dbReference>
<evidence type="ECO:0000256" key="1">
    <source>
        <dbReference type="ARBA" id="ARBA00000312"/>
    </source>
</evidence>
<dbReference type="GO" id="GO:0005524">
    <property type="term" value="F:ATP binding"/>
    <property type="evidence" value="ECO:0007669"/>
    <property type="project" value="UniProtKB-KW"/>
</dbReference>
<evidence type="ECO:0000256" key="3">
    <source>
        <dbReference type="ARBA" id="ARBA00001522"/>
    </source>
</evidence>
<evidence type="ECO:0000256" key="5">
    <source>
        <dbReference type="ARBA" id="ARBA00004692"/>
    </source>
</evidence>
<proteinExistence type="inferred from homology"/>
<dbReference type="InterPro" id="IPR003203">
    <property type="entry name" value="CobU/CobP"/>
</dbReference>
<comment type="function">
    <text evidence="4">Catalyzes ATP-dependent phosphorylation of adenosylcobinamide and addition of GMP to adenosylcobinamide phosphate.</text>
</comment>
<evidence type="ECO:0000256" key="12">
    <source>
        <dbReference type="ARBA" id="ARBA00022741"/>
    </source>
</evidence>
<evidence type="ECO:0000256" key="6">
    <source>
        <dbReference type="ARBA" id="ARBA00005159"/>
    </source>
</evidence>
<feature type="active site" description="GMP-histidine intermediate" evidence="18">
    <location>
        <position position="54"/>
    </location>
</feature>
<evidence type="ECO:0000256" key="9">
    <source>
        <dbReference type="ARBA" id="ARBA00012523"/>
    </source>
</evidence>
<dbReference type="UniPathway" id="UPA00148">
    <property type="reaction ID" value="UER00236"/>
</dbReference>
<dbReference type="RefSeq" id="WP_117555810.1">
    <property type="nucleotide sequence ID" value="NZ_JADNLX010000002.1"/>
</dbReference>
<gene>
    <name evidence="20" type="ORF">DXD67_01795</name>
</gene>
<evidence type="ECO:0000256" key="14">
    <source>
        <dbReference type="ARBA" id="ARBA00022840"/>
    </source>
</evidence>
<evidence type="ECO:0000256" key="15">
    <source>
        <dbReference type="ARBA" id="ARBA00023134"/>
    </source>
</evidence>
<comment type="catalytic activity">
    <reaction evidence="3">
        <text>adenosylcob(III)inamide + GTP = adenosylcob(III)inamide phosphate + GDP + H(+)</text>
        <dbReference type="Rhea" id="RHEA:15765"/>
        <dbReference type="ChEBI" id="CHEBI:2480"/>
        <dbReference type="ChEBI" id="CHEBI:15378"/>
        <dbReference type="ChEBI" id="CHEBI:37565"/>
        <dbReference type="ChEBI" id="CHEBI:58189"/>
        <dbReference type="ChEBI" id="CHEBI:58502"/>
        <dbReference type="EC" id="2.7.1.156"/>
    </reaction>
</comment>
<name>A0A3E4GUG1_9FIRM</name>
<dbReference type="GO" id="GO:0005525">
    <property type="term" value="F:GTP binding"/>
    <property type="evidence" value="ECO:0007669"/>
    <property type="project" value="UniProtKB-KW"/>
</dbReference>
<dbReference type="GO" id="GO:0009236">
    <property type="term" value="P:cobalamin biosynthetic process"/>
    <property type="evidence" value="ECO:0007669"/>
    <property type="project" value="UniProtKB-UniPathway"/>
</dbReference>
<dbReference type="EMBL" id="QSOV01000001">
    <property type="protein sequence ID" value="RGJ26518.1"/>
    <property type="molecule type" value="Genomic_DNA"/>
</dbReference>
<feature type="binding site" evidence="19">
    <location>
        <position position="90"/>
    </location>
    <ligand>
        <name>GTP</name>
        <dbReference type="ChEBI" id="CHEBI:37565"/>
    </ligand>
</feature>
<reference evidence="20 21" key="1">
    <citation type="submission" date="2018-08" db="EMBL/GenBank/DDBJ databases">
        <title>A genome reference for cultivated species of the human gut microbiota.</title>
        <authorList>
            <person name="Zou Y."/>
            <person name="Xue W."/>
            <person name="Luo G."/>
        </authorList>
    </citation>
    <scope>NUCLEOTIDE SEQUENCE [LARGE SCALE GENOMIC DNA]</scope>
    <source>
        <strain evidence="20 21">TM07-19</strain>
    </source>
</reference>
<evidence type="ECO:0000256" key="11">
    <source>
        <dbReference type="ARBA" id="ARBA00022679"/>
    </source>
</evidence>
<sequence length="183" mass="20552">MFHLITGGSGSGKSEYAEQKLMEYASHSKRNKKRYYIATMMPFGKETEEKIARHRRLRAGKGFETIECYTDLKKAAEVLQTKETGSVLLECMSNLVANEMYDPSGAGENAEESILAGIHKLQKASDDLVVVTNEVFSDSMTDNPEMEKYLKLLGNINLRMGEMADLVTEVVYGIPVERKDIKK</sequence>
<evidence type="ECO:0000256" key="13">
    <source>
        <dbReference type="ARBA" id="ARBA00022777"/>
    </source>
</evidence>
<evidence type="ECO:0000256" key="18">
    <source>
        <dbReference type="PIRSR" id="PIRSR006135-1"/>
    </source>
</evidence>
<keyword evidence="13 20" id="KW-0418">Kinase</keyword>
<keyword evidence="10" id="KW-0169">Cobalamin biosynthesis</keyword>
<comment type="catalytic activity">
    <reaction evidence="2">
        <text>adenosylcob(III)inamide phosphate + GTP + H(+) = adenosylcob(III)inamide-GDP + diphosphate</text>
        <dbReference type="Rhea" id="RHEA:22712"/>
        <dbReference type="ChEBI" id="CHEBI:15378"/>
        <dbReference type="ChEBI" id="CHEBI:33019"/>
        <dbReference type="ChEBI" id="CHEBI:37565"/>
        <dbReference type="ChEBI" id="CHEBI:58502"/>
        <dbReference type="ChEBI" id="CHEBI:60487"/>
        <dbReference type="EC" id="2.7.7.62"/>
    </reaction>
</comment>
<comment type="pathway">
    <text evidence="5">Cofactor biosynthesis; adenosylcobalamin biosynthesis; adenosylcobalamin from cob(II)yrinate a,c-diamide: step 6/7.</text>
</comment>
<comment type="similarity">
    <text evidence="7">Belongs to the CobU/CobP family.</text>
</comment>
<dbReference type="GO" id="GO:0043752">
    <property type="term" value="F:adenosylcobinamide kinase activity"/>
    <property type="evidence" value="ECO:0007669"/>
    <property type="project" value="UniProtKB-EC"/>
</dbReference>
<accession>A0A3E4GUG1</accession>
<evidence type="ECO:0000313" key="21">
    <source>
        <dbReference type="Proteomes" id="UP000260655"/>
    </source>
</evidence>
<dbReference type="InterPro" id="IPR027417">
    <property type="entry name" value="P-loop_NTPase"/>
</dbReference>
<dbReference type="Proteomes" id="UP000260655">
    <property type="component" value="Unassembled WGS sequence"/>
</dbReference>
<keyword evidence="20" id="KW-0548">Nucleotidyltransferase</keyword>
<evidence type="ECO:0000256" key="16">
    <source>
        <dbReference type="ARBA" id="ARBA00029570"/>
    </source>
</evidence>
<dbReference type="PANTHER" id="PTHR34848">
    <property type="match status" value="1"/>
</dbReference>
<comment type="pathway">
    <text evidence="6">Cofactor biosynthesis; adenosylcobalamin biosynthesis; adenosylcobalamin from cob(II)yrinate a,c-diamide: step 5/7.</text>
</comment>
<feature type="binding site" evidence="19">
    <location>
        <begin position="55"/>
        <end position="58"/>
    </location>
    <ligand>
        <name>GTP</name>
        <dbReference type="ChEBI" id="CHEBI:37565"/>
    </ligand>
</feature>
<comment type="catalytic activity">
    <reaction evidence="1">
        <text>adenosylcob(III)inamide + ATP = adenosylcob(III)inamide phosphate + ADP + H(+)</text>
        <dbReference type="Rhea" id="RHEA:15769"/>
        <dbReference type="ChEBI" id="CHEBI:2480"/>
        <dbReference type="ChEBI" id="CHEBI:15378"/>
        <dbReference type="ChEBI" id="CHEBI:30616"/>
        <dbReference type="ChEBI" id="CHEBI:58502"/>
        <dbReference type="ChEBI" id="CHEBI:456216"/>
        <dbReference type="EC" id="2.7.1.156"/>
    </reaction>
</comment>
<feature type="binding site" evidence="19">
    <location>
        <position position="67"/>
    </location>
    <ligand>
        <name>GTP</name>
        <dbReference type="ChEBI" id="CHEBI:37565"/>
    </ligand>
</feature>
<dbReference type="EC" id="2.7.7.62" evidence="9"/>
<evidence type="ECO:0000256" key="8">
    <source>
        <dbReference type="ARBA" id="ARBA00012016"/>
    </source>
</evidence>
<evidence type="ECO:0000256" key="7">
    <source>
        <dbReference type="ARBA" id="ARBA00007490"/>
    </source>
</evidence>
<keyword evidence="11 20" id="KW-0808">Transferase</keyword>
<keyword evidence="12 19" id="KW-0547">Nucleotide-binding</keyword>
<dbReference type="EC" id="2.7.1.156" evidence="8"/>
<evidence type="ECO:0000313" key="20">
    <source>
        <dbReference type="EMBL" id="RGJ26518.1"/>
    </source>
</evidence>
<dbReference type="PANTHER" id="PTHR34848:SF1">
    <property type="entry name" value="BIFUNCTIONAL ADENOSYLCOBALAMIN BIOSYNTHESIS PROTEIN COBU"/>
    <property type="match status" value="1"/>
</dbReference>
<evidence type="ECO:0000256" key="17">
    <source>
        <dbReference type="ARBA" id="ARBA00030571"/>
    </source>
</evidence>
<dbReference type="PIRSF" id="PIRSF006135">
    <property type="entry name" value="CobU"/>
    <property type="match status" value="1"/>
</dbReference>
<feature type="binding site" evidence="19">
    <location>
        <begin position="7"/>
        <end position="14"/>
    </location>
    <ligand>
        <name>GTP</name>
        <dbReference type="ChEBI" id="CHEBI:37565"/>
    </ligand>
</feature>
<protein>
    <recommendedName>
        <fullName evidence="16">Adenosylcobinamide kinase</fullName>
        <ecNumber evidence="8">2.7.1.156</ecNumber>
        <ecNumber evidence="9">2.7.7.62</ecNumber>
    </recommendedName>
    <alternativeName>
        <fullName evidence="17">Adenosylcobinamide-phosphate guanylyltransferase</fullName>
    </alternativeName>
</protein>